<dbReference type="GO" id="GO:0046872">
    <property type="term" value="F:metal ion binding"/>
    <property type="evidence" value="ECO:0007669"/>
    <property type="project" value="UniProtKB-KW"/>
</dbReference>
<dbReference type="InterPro" id="IPR036691">
    <property type="entry name" value="Endo/exonu/phosph_ase_sf"/>
</dbReference>
<comment type="subcellular location">
    <subcellularLocation>
        <location evidence="1">Membrane</location>
        <topology evidence="1">Multi-pass membrane protein</topology>
    </subcellularLocation>
</comment>
<evidence type="ECO:0000256" key="4">
    <source>
        <dbReference type="ARBA" id="ARBA00006335"/>
    </source>
</evidence>
<sequence length="421" mass="47257">MSKHRQDRISAIGQYLSNPSRGYDVVGLQEVWFHDDFLLIRDMVKQTFPFAKHWASGLFGSGLVILSRYPIVSTTMKRFALNGDPAMVLHGDWFDGKGCASAIIHHPLVGEIQVLNTHFHATYDPVGTKDTYLSYRLAQAWEMASLLQTALGLGRHVIALGDFNSAPDSLVVNFLRKYVGMTDSWGSLHPVPQNPIPQGLSPEEGVALLGITCDTPLNSWTRNATWKNQLSLDPIGERLDYIFYKTCLEMECVQAQVVLQEMIAEHGRSKASAPMKAHVSDHFAVCAVFSMKPKATYKATQQGPMLNHGGNDKNPAVDELLKQMLLTLRDGWIQSHTKRKWAWTVTTVFLIYMLLSINQKMNRTFLIFTDGPMLLIVLSSICTALFCYGFFYGGDCITAYTNIIQEIELALQYHDHHIMPA</sequence>
<keyword evidence="6" id="KW-0479">Metal-binding</keyword>
<dbReference type="InterPro" id="IPR005135">
    <property type="entry name" value="Endo/exonuclease/phosphatase"/>
</dbReference>
<feature type="transmembrane region" description="Helical" evidence="13">
    <location>
        <begin position="341"/>
        <end position="359"/>
    </location>
</feature>
<feature type="transmembrane region" description="Helical" evidence="13">
    <location>
        <begin position="371"/>
        <end position="391"/>
    </location>
</feature>
<feature type="domain" description="Endonuclease/exonuclease/phosphatase" evidence="14">
    <location>
        <begin position="8"/>
        <end position="282"/>
    </location>
</feature>
<dbReference type="SUPFAM" id="SSF56219">
    <property type="entry name" value="DNase I-like"/>
    <property type="match status" value="1"/>
</dbReference>
<evidence type="ECO:0000256" key="8">
    <source>
        <dbReference type="ARBA" id="ARBA00022842"/>
    </source>
</evidence>
<proteinExistence type="inferred from homology"/>
<comment type="similarity">
    <text evidence="4">Belongs to the neutral sphingomyelinase family.</text>
</comment>
<accession>A0A9P6Q2Z2</accession>
<dbReference type="EMBL" id="JAAAJA010000255">
    <property type="protein sequence ID" value="KAG0257523.1"/>
    <property type="molecule type" value="Genomic_DNA"/>
</dbReference>
<protein>
    <submittedName>
        <fullName evidence="15">Phospholipase C type enzyme</fullName>
    </submittedName>
</protein>
<evidence type="ECO:0000313" key="16">
    <source>
        <dbReference type="Proteomes" id="UP000726737"/>
    </source>
</evidence>
<evidence type="ECO:0000313" key="15">
    <source>
        <dbReference type="EMBL" id="KAG0257523.1"/>
    </source>
</evidence>
<comment type="pathway">
    <text evidence="2">Lipid metabolism; sphingolipid metabolism.</text>
</comment>
<evidence type="ECO:0000259" key="14">
    <source>
        <dbReference type="Pfam" id="PF03372"/>
    </source>
</evidence>
<dbReference type="Pfam" id="PF03372">
    <property type="entry name" value="Exo_endo_phos"/>
    <property type="match status" value="1"/>
</dbReference>
<keyword evidence="9" id="KW-0746">Sphingolipid metabolism</keyword>
<keyword evidence="8" id="KW-0460">Magnesium</keyword>
<organism evidence="15 16">
    <name type="scientific">Mortierella polycephala</name>
    <dbReference type="NCBI Taxonomy" id="41804"/>
    <lineage>
        <taxon>Eukaryota</taxon>
        <taxon>Fungi</taxon>
        <taxon>Fungi incertae sedis</taxon>
        <taxon>Mucoromycota</taxon>
        <taxon>Mortierellomycotina</taxon>
        <taxon>Mortierellomycetes</taxon>
        <taxon>Mortierellales</taxon>
        <taxon>Mortierellaceae</taxon>
        <taxon>Mortierella</taxon>
    </lineage>
</organism>
<dbReference type="AlphaFoldDB" id="A0A9P6Q2Z2"/>
<name>A0A9P6Q2Z2_9FUNG</name>
<dbReference type="PANTHER" id="PTHR16320:SF24">
    <property type="entry name" value="PHOSPHODIESTERASE, PUTATIVE-RELATED"/>
    <property type="match status" value="1"/>
</dbReference>
<evidence type="ECO:0000256" key="11">
    <source>
        <dbReference type="ARBA" id="ARBA00023098"/>
    </source>
</evidence>
<evidence type="ECO:0000256" key="10">
    <source>
        <dbReference type="ARBA" id="ARBA00022989"/>
    </source>
</evidence>
<keyword evidence="16" id="KW-1185">Reference proteome</keyword>
<gene>
    <name evidence="15" type="primary">ISC1_1</name>
    <name evidence="15" type="ORF">BG011_003909</name>
</gene>
<evidence type="ECO:0000256" key="1">
    <source>
        <dbReference type="ARBA" id="ARBA00004141"/>
    </source>
</evidence>
<dbReference type="Gene3D" id="3.60.10.10">
    <property type="entry name" value="Endonuclease/exonuclease/phosphatase"/>
    <property type="match status" value="1"/>
</dbReference>
<evidence type="ECO:0000256" key="5">
    <source>
        <dbReference type="ARBA" id="ARBA00022692"/>
    </source>
</evidence>
<keyword evidence="5 13" id="KW-0812">Transmembrane</keyword>
<evidence type="ECO:0000256" key="6">
    <source>
        <dbReference type="ARBA" id="ARBA00022723"/>
    </source>
</evidence>
<dbReference type="OrthoDB" id="387657at2759"/>
<keyword evidence="11" id="KW-0443">Lipid metabolism</keyword>
<reference evidence="15" key="1">
    <citation type="journal article" date="2020" name="Fungal Divers.">
        <title>Resolving the Mortierellaceae phylogeny through synthesis of multi-gene phylogenetics and phylogenomics.</title>
        <authorList>
            <person name="Vandepol N."/>
            <person name="Liber J."/>
            <person name="Desiro A."/>
            <person name="Na H."/>
            <person name="Kennedy M."/>
            <person name="Barry K."/>
            <person name="Grigoriev I.V."/>
            <person name="Miller A.N."/>
            <person name="O'Donnell K."/>
            <person name="Stajich J.E."/>
            <person name="Bonito G."/>
        </authorList>
    </citation>
    <scope>NUCLEOTIDE SEQUENCE</scope>
    <source>
        <strain evidence="15">KOD948</strain>
    </source>
</reference>
<keyword evidence="12 13" id="KW-0472">Membrane</keyword>
<dbReference type="GO" id="GO:0006665">
    <property type="term" value="P:sphingolipid metabolic process"/>
    <property type="evidence" value="ECO:0007669"/>
    <property type="project" value="UniProtKB-KW"/>
</dbReference>
<evidence type="ECO:0000256" key="12">
    <source>
        <dbReference type="ARBA" id="ARBA00023136"/>
    </source>
</evidence>
<evidence type="ECO:0000256" key="13">
    <source>
        <dbReference type="SAM" id="Phobius"/>
    </source>
</evidence>
<dbReference type="Proteomes" id="UP000726737">
    <property type="component" value="Unassembled WGS sequence"/>
</dbReference>
<evidence type="ECO:0000256" key="9">
    <source>
        <dbReference type="ARBA" id="ARBA00022919"/>
    </source>
</evidence>
<keyword evidence="10 13" id="KW-1133">Transmembrane helix</keyword>
<dbReference type="GO" id="GO:0016020">
    <property type="term" value="C:membrane"/>
    <property type="evidence" value="ECO:0007669"/>
    <property type="project" value="UniProtKB-SubCell"/>
</dbReference>
<comment type="pathway">
    <text evidence="3">Sphingolipid metabolism.</text>
</comment>
<dbReference type="GO" id="GO:0004767">
    <property type="term" value="F:sphingomyelin phosphodiesterase activity"/>
    <property type="evidence" value="ECO:0007669"/>
    <property type="project" value="InterPro"/>
</dbReference>
<comment type="caution">
    <text evidence="15">The sequence shown here is derived from an EMBL/GenBank/DDBJ whole genome shotgun (WGS) entry which is preliminary data.</text>
</comment>
<dbReference type="InterPro" id="IPR038772">
    <property type="entry name" value="Sph/SMPD2-like"/>
</dbReference>
<evidence type="ECO:0000256" key="7">
    <source>
        <dbReference type="ARBA" id="ARBA00022801"/>
    </source>
</evidence>
<keyword evidence="7" id="KW-0378">Hydrolase</keyword>
<evidence type="ECO:0000256" key="3">
    <source>
        <dbReference type="ARBA" id="ARBA00004991"/>
    </source>
</evidence>
<dbReference type="PANTHER" id="PTHR16320">
    <property type="entry name" value="SPHINGOMYELINASE FAMILY MEMBER"/>
    <property type="match status" value="1"/>
</dbReference>
<evidence type="ECO:0000256" key="2">
    <source>
        <dbReference type="ARBA" id="ARBA00004760"/>
    </source>
</evidence>